<sequence>MSNIFNKIENLGGVKYLNIEDLESLQDEGLSFVKKIMGNIPESEIIEFTSKFGNSRFIKDVFAKSVNKLGFLQSGKIEIGTIFGWGQSRKSIESIINQYCSTDQIIVKFFPIFDGYPGDIIYYSLEKNSFGKIYYWHHGSDIEEKDIFIASTLDEFIDTFFIDDENDINEKPLSNEELEQINAKRKKVGLSPIDKFKNII</sequence>
<accession>A0ABT3HTC4</accession>
<organism evidence="1 2">
    <name type="scientific">Chryseobacterium kimseyorum</name>
    <dbReference type="NCBI Taxonomy" id="2984028"/>
    <lineage>
        <taxon>Bacteria</taxon>
        <taxon>Pseudomonadati</taxon>
        <taxon>Bacteroidota</taxon>
        <taxon>Flavobacteriia</taxon>
        <taxon>Flavobacteriales</taxon>
        <taxon>Weeksellaceae</taxon>
        <taxon>Chryseobacterium group</taxon>
        <taxon>Chryseobacterium</taxon>
    </lineage>
</organism>
<gene>
    <name evidence="1" type="ORF">OMO38_00740</name>
</gene>
<proteinExistence type="predicted"/>
<dbReference type="Proteomes" id="UP001163731">
    <property type="component" value="Unassembled WGS sequence"/>
</dbReference>
<protein>
    <submittedName>
        <fullName evidence="1">SMI1/KNR4 family protein</fullName>
    </submittedName>
</protein>
<name>A0ABT3HTC4_9FLAO</name>
<evidence type="ECO:0000313" key="2">
    <source>
        <dbReference type="Proteomes" id="UP001163731"/>
    </source>
</evidence>
<dbReference type="InterPro" id="IPR037883">
    <property type="entry name" value="Knr4/Smi1-like_sf"/>
</dbReference>
<dbReference type="RefSeq" id="WP_264748337.1">
    <property type="nucleotide sequence ID" value="NZ_JAPDHW010000001.1"/>
</dbReference>
<dbReference type="EMBL" id="JAPDHW010000001">
    <property type="protein sequence ID" value="MCW3167040.1"/>
    <property type="molecule type" value="Genomic_DNA"/>
</dbReference>
<comment type="caution">
    <text evidence="1">The sequence shown here is derived from an EMBL/GenBank/DDBJ whole genome shotgun (WGS) entry which is preliminary data.</text>
</comment>
<keyword evidence="2" id="KW-1185">Reference proteome</keyword>
<reference evidence="1" key="1">
    <citation type="submission" date="2022-10" db="EMBL/GenBank/DDBJ databases">
        <title>Chryseobacterium babae sp. nov. isolated from the gut of the beetle Oryctes rhinoceros, and Chryseobacterium kimseyorum sp. nov., isolated from a stick insect rearing cage.</title>
        <authorList>
            <person name="Shelomi M."/>
            <person name="Han C.-J."/>
            <person name="Chen W.-M."/>
            <person name="Chen H.-K."/>
            <person name="Liaw S.-J."/>
            <person name="Muhle E."/>
            <person name="Clermont D."/>
        </authorList>
    </citation>
    <scope>NUCLEOTIDE SEQUENCE</scope>
    <source>
        <strain evidence="1">09-1422</strain>
    </source>
</reference>
<evidence type="ECO:0000313" key="1">
    <source>
        <dbReference type="EMBL" id="MCW3167040.1"/>
    </source>
</evidence>
<dbReference type="SUPFAM" id="SSF160631">
    <property type="entry name" value="SMI1/KNR4-like"/>
    <property type="match status" value="1"/>
</dbReference>